<dbReference type="AlphaFoldDB" id="Q9L9V4"/>
<reference evidence="1" key="3">
    <citation type="journal article" date="2000" name="J. Bacteriol.">
        <title>Native plasmids of Fusobacterium nucleatum: characterization and use in development of genetic systems.</title>
        <authorList>
            <person name="Haake S.K."/>
            <person name="Yoder S.C."/>
            <person name="Attarian G."/>
            <person name="Podkaminer K."/>
        </authorList>
    </citation>
    <scope>NUCLEOTIDE SEQUENCE</scope>
    <source>
        <strain evidence="1">12230</strain>
        <plasmid evidence="1">pFN1</plasmid>
    </source>
</reference>
<protein>
    <submittedName>
        <fullName evidence="1">Uncharacterized protein</fullName>
    </submittedName>
</protein>
<sequence>MDTIDNGFNIYCYFTICSYINMVSHYHKFISIVLVKNNARELVKCESLKTLFFFRETYLYLFSIFFTES</sequence>
<keyword evidence="1" id="KW-0614">Plasmid</keyword>
<organism evidence="1">
    <name type="scientific">Fusobacterium nucleatum</name>
    <dbReference type="NCBI Taxonomy" id="851"/>
    <lineage>
        <taxon>Bacteria</taxon>
        <taxon>Fusobacteriati</taxon>
        <taxon>Fusobacteriota</taxon>
        <taxon>Fusobacteriia</taxon>
        <taxon>Fusobacteriales</taxon>
        <taxon>Fusobacteriaceae</taxon>
        <taxon>Fusobacterium</taxon>
    </lineage>
</organism>
<evidence type="ECO:0000313" key="1">
    <source>
        <dbReference type="EMBL" id="AAF32235.1"/>
    </source>
</evidence>
<reference evidence="1" key="1">
    <citation type="journal article" date="1999" name="Abstr. Gen. Meet. Am. Soc. Microbiol.">
        <title>Transformation of Fusobacterium nucleatum by electroporation (Abstract #H-9).</title>
        <authorList>
            <person name="Kinder Haake S."/>
            <person name="Yoder S."/>
        </authorList>
    </citation>
    <scope>NUCLEOTIDE SEQUENCE</scope>
    <source>
        <strain evidence="1">12230</strain>
        <plasmid evidence="1">pFN1</plasmid>
    </source>
</reference>
<name>Q9L9V4_FUSNU</name>
<reference evidence="1" key="2">
    <citation type="journal article" date="1999" name="J. Dent. Res.">
        <title>DNA sequence analysis of the Fusobacterium nucleatum plasmid, pFN1.</title>
        <authorList>
            <person name="Kinder Haake S."/>
            <person name="Finegold S.M."/>
        </authorList>
    </citation>
    <scope>NUCLEOTIDE SEQUENCE</scope>
    <source>
        <strain evidence="1">12230</strain>
        <plasmid evidence="1">pFN1</plasmid>
    </source>
</reference>
<geneLocation type="plasmid" evidence="1">
    <name>pFN1</name>
</geneLocation>
<proteinExistence type="predicted"/>
<dbReference type="EMBL" id="AF159249">
    <property type="protein sequence ID" value="AAF32235.1"/>
    <property type="molecule type" value="Genomic_DNA"/>
</dbReference>
<accession>Q9L9V4</accession>